<proteinExistence type="predicted"/>
<protein>
    <submittedName>
        <fullName evidence="1">Uncharacterized protein</fullName>
    </submittedName>
</protein>
<evidence type="ECO:0000313" key="2">
    <source>
        <dbReference type="Proteomes" id="UP001266305"/>
    </source>
</evidence>
<dbReference type="Proteomes" id="UP001266305">
    <property type="component" value="Unassembled WGS sequence"/>
</dbReference>
<feature type="non-terminal residue" evidence="1">
    <location>
        <position position="1"/>
    </location>
</feature>
<reference evidence="1 2" key="1">
    <citation type="submission" date="2023-05" db="EMBL/GenBank/DDBJ databases">
        <title>B98-5 Cell Line De Novo Hybrid Assembly: An Optical Mapping Approach.</title>
        <authorList>
            <person name="Kananen K."/>
            <person name="Auerbach J.A."/>
            <person name="Kautto E."/>
            <person name="Blachly J.S."/>
        </authorList>
    </citation>
    <scope>NUCLEOTIDE SEQUENCE [LARGE SCALE GENOMIC DNA]</scope>
    <source>
        <strain evidence="1">B95-8</strain>
        <tissue evidence="1">Cell line</tissue>
    </source>
</reference>
<evidence type="ECO:0000313" key="1">
    <source>
        <dbReference type="EMBL" id="KAK2117563.1"/>
    </source>
</evidence>
<keyword evidence="2" id="KW-1185">Reference proteome</keyword>
<name>A0ABQ9W9T9_SAGOE</name>
<comment type="caution">
    <text evidence="1">The sequence shown here is derived from an EMBL/GenBank/DDBJ whole genome shotgun (WGS) entry which is preliminary data.</text>
</comment>
<gene>
    <name evidence="1" type="ORF">P7K49_004449</name>
</gene>
<accession>A0ABQ9W9T9</accession>
<dbReference type="EMBL" id="JASSZA010000002">
    <property type="protein sequence ID" value="KAK2117563.1"/>
    <property type="molecule type" value="Genomic_DNA"/>
</dbReference>
<sequence>NADSSSCHDLLRQTRLLLQSQVRGKDDLIAETRPVKVAIDRHFLSTQDVPYAAQSLVRQLQGVQELPD</sequence>
<feature type="non-terminal residue" evidence="1">
    <location>
        <position position="68"/>
    </location>
</feature>
<organism evidence="1 2">
    <name type="scientific">Saguinus oedipus</name>
    <name type="common">Cotton-top tamarin</name>
    <name type="synonym">Oedipomidas oedipus</name>
    <dbReference type="NCBI Taxonomy" id="9490"/>
    <lineage>
        <taxon>Eukaryota</taxon>
        <taxon>Metazoa</taxon>
        <taxon>Chordata</taxon>
        <taxon>Craniata</taxon>
        <taxon>Vertebrata</taxon>
        <taxon>Euteleostomi</taxon>
        <taxon>Mammalia</taxon>
        <taxon>Eutheria</taxon>
        <taxon>Euarchontoglires</taxon>
        <taxon>Primates</taxon>
        <taxon>Haplorrhini</taxon>
        <taxon>Platyrrhini</taxon>
        <taxon>Cebidae</taxon>
        <taxon>Callitrichinae</taxon>
        <taxon>Saguinus</taxon>
    </lineage>
</organism>